<name>A0AAD4XWA4_9MAGN</name>
<dbReference type="InterPro" id="IPR058941">
    <property type="entry name" value="HTH_AT3G52170-like"/>
</dbReference>
<dbReference type="InterPro" id="IPR058942">
    <property type="entry name" value="AT3G52170-like"/>
</dbReference>
<sequence>MHAVKVPWVGQTFALANCSDSGGKKSRIRRSKEERKSMVESYIKKYQNSNGGSFPSLNLTHKEVGGSFYTVREIVREVIQENRVLGPAKFTLDEQNEDQMSEHYPLGSISTQPLNELYASSSGTHFVANHNAGEELIDTVNGQVNGKHQQIFESGSSNKGNLMDKEYTETKSETSPAYLSYQMPCTDVEVISTLEGKLGEAQVIVQSPASKVTPMATGVIVETFPVIPAPQVNHGGDGSSADAKDLTIVLEEHDVKEVEISSATRKDDVVLEKMNSMVNEDESPSFAEVKSAGNDIHPVVERPSCTDAALSVETEENEDIQIDASSNDVLTSQTSHHSRVISGNETKVVPGASYSMNNNANNSKSLSQVEDVDTKADMQGIQSDQGKKSTYDRINLSESWQATSKKHETNPAMAAIKAFISAFINFWMD</sequence>
<dbReference type="AlphaFoldDB" id="A0AAD4XWA4"/>
<accession>A0AAD4XWA4</accession>
<feature type="domain" description="AT3G52170-like helix-turn-helix" evidence="1">
    <location>
        <begin position="31"/>
        <end position="79"/>
    </location>
</feature>
<dbReference type="Proteomes" id="UP001202328">
    <property type="component" value="Unassembled WGS sequence"/>
</dbReference>
<dbReference type="PANTHER" id="PTHR34568">
    <property type="entry name" value="RRM DOMAIN-CONTAINING PROTEIN"/>
    <property type="match status" value="1"/>
</dbReference>
<dbReference type="Pfam" id="PF25896">
    <property type="entry name" value="HTH_AT3G52170"/>
    <property type="match status" value="1"/>
</dbReference>
<keyword evidence="3" id="KW-1185">Reference proteome</keyword>
<proteinExistence type="predicted"/>
<gene>
    <name evidence="2" type="ORF">MKW98_002872</name>
</gene>
<evidence type="ECO:0000313" key="3">
    <source>
        <dbReference type="Proteomes" id="UP001202328"/>
    </source>
</evidence>
<organism evidence="2 3">
    <name type="scientific">Papaver atlanticum</name>
    <dbReference type="NCBI Taxonomy" id="357466"/>
    <lineage>
        <taxon>Eukaryota</taxon>
        <taxon>Viridiplantae</taxon>
        <taxon>Streptophyta</taxon>
        <taxon>Embryophyta</taxon>
        <taxon>Tracheophyta</taxon>
        <taxon>Spermatophyta</taxon>
        <taxon>Magnoliopsida</taxon>
        <taxon>Ranunculales</taxon>
        <taxon>Papaveraceae</taxon>
        <taxon>Papaveroideae</taxon>
        <taxon>Papaver</taxon>
    </lineage>
</organism>
<dbReference type="PANTHER" id="PTHR34568:SF1">
    <property type="entry name" value="DNA BINDING PROTEIN"/>
    <property type="match status" value="1"/>
</dbReference>
<reference evidence="2" key="1">
    <citation type="submission" date="2022-04" db="EMBL/GenBank/DDBJ databases">
        <title>A functionally conserved STORR gene fusion in Papaver species that diverged 16.8 million years ago.</title>
        <authorList>
            <person name="Catania T."/>
        </authorList>
    </citation>
    <scope>NUCLEOTIDE SEQUENCE</scope>
    <source>
        <strain evidence="2">S-188037</strain>
    </source>
</reference>
<evidence type="ECO:0000259" key="1">
    <source>
        <dbReference type="Pfam" id="PF25896"/>
    </source>
</evidence>
<protein>
    <recommendedName>
        <fullName evidence="1">AT3G52170-like helix-turn-helix domain-containing protein</fullName>
    </recommendedName>
</protein>
<comment type="caution">
    <text evidence="2">The sequence shown here is derived from an EMBL/GenBank/DDBJ whole genome shotgun (WGS) entry which is preliminary data.</text>
</comment>
<evidence type="ECO:0000313" key="2">
    <source>
        <dbReference type="EMBL" id="KAI3954766.1"/>
    </source>
</evidence>
<dbReference type="EMBL" id="JAJJMB010001870">
    <property type="protein sequence ID" value="KAI3954766.1"/>
    <property type="molecule type" value="Genomic_DNA"/>
</dbReference>